<organism evidence="3 4">
    <name type="scientific">Phytohabitans houttuyneae</name>
    <dbReference type="NCBI Taxonomy" id="1076126"/>
    <lineage>
        <taxon>Bacteria</taxon>
        <taxon>Bacillati</taxon>
        <taxon>Actinomycetota</taxon>
        <taxon>Actinomycetes</taxon>
        <taxon>Micromonosporales</taxon>
        <taxon>Micromonosporaceae</taxon>
    </lineage>
</organism>
<feature type="compositionally biased region" description="Polar residues" evidence="1">
    <location>
        <begin position="167"/>
        <end position="177"/>
    </location>
</feature>
<reference evidence="3 4" key="1">
    <citation type="submission" date="2020-03" db="EMBL/GenBank/DDBJ databases">
        <title>Whole genome shotgun sequence of Phytohabitans houttuyneae NBRC 108639.</title>
        <authorList>
            <person name="Komaki H."/>
            <person name="Tamura T."/>
        </authorList>
    </citation>
    <scope>NUCLEOTIDE SEQUENCE [LARGE SCALE GENOMIC DNA]</scope>
    <source>
        <strain evidence="3 4">NBRC 108639</strain>
    </source>
</reference>
<dbReference type="Pfam" id="PF12696">
    <property type="entry name" value="TraG-D_C"/>
    <property type="match status" value="1"/>
</dbReference>
<sequence>MASHHRSRPHPEDDRPDASVILDECHNFLHLPIGIDDALAEARGLHTSFVLAHQYLGQLSGEMAEAIDANARNKVYFALAPRDATAQARQLRPYLDDGDLIRLGGYEVVLRPVAGGRIVPPVTADTEPPPRRSKAVPASCGGRPGSTPACRWPSGGGCSANPPPAWSPTTRPCPATS</sequence>
<dbReference type="Gene3D" id="3.40.50.300">
    <property type="entry name" value="P-loop containing nucleotide triphosphate hydrolases"/>
    <property type="match status" value="1"/>
</dbReference>
<comment type="caution">
    <text evidence="3">The sequence shown here is derived from an EMBL/GenBank/DDBJ whole genome shotgun (WGS) entry which is preliminary data.</text>
</comment>
<dbReference type="EMBL" id="BLPF01000004">
    <property type="protein sequence ID" value="GFJ84952.1"/>
    <property type="molecule type" value="Genomic_DNA"/>
</dbReference>
<dbReference type="Proteomes" id="UP000482800">
    <property type="component" value="Unassembled WGS sequence"/>
</dbReference>
<feature type="domain" description="TraD/TraG TraM recognition site" evidence="2">
    <location>
        <begin position="20"/>
        <end position="87"/>
    </location>
</feature>
<proteinExistence type="predicted"/>
<evidence type="ECO:0000259" key="2">
    <source>
        <dbReference type="Pfam" id="PF12696"/>
    </source>
</evidence>
<evidence type="ECO:0000256" key="1">
    <source>
        <dbReference type="SAM" id="MobiDB-lite"/>
    </source>
</evidence>
<gene>
    <name evidence="3" type="ORF">Phou_091320</name>
</gene>
<dbReference type="InterPro" id="IPR027417">
    <property type="entry name" value="P-loop_NTPase"/>
</dbReference>
<dbReference type="SUPFAM" id="SSF52540">
    <property type="entry name" value="P-loop containing nucleoside triphosphate hydrolases"/>
    <property type="match status" value="1"/>
</dbReference>
<dbReference type="InterPro" id="IPR032689">
    <property type="entry name" value="TraG-D_C"/>
</dbReference>
<evidence type="ECO:0000313" key="4">
    <source>
        <dbReference type="Proteomes" id="UP000482800"/>
    </source>
</evidence>
<protein>
    <recommendedName>
        <fullName evidence="2">TraD/TraG TraM recognition site domain-containing protein</fullName>
    </recommendedName>
</protein>
<name>A0A6V8KIC8_9ACTN</name>
<reference evidence="3 4" key="2">
    <citation type="submission" date="2020-03" db="EMBL/GenBank/DDBJ databases">
        <authorList>
            <person name="Ichikawa N."/>
            <person name="Kimura A."/>
            <person name="Kitahashi Y."/>
            <person name="Uohara A."/>
        </authorList>
    </citation>
    <scope>NUCLEOTIDE SEQUENCE [LARGE SCALE GENOMIC DNA]</scope>
    <source>
        <strain evidence="3 4">NBRC 108639</strain>
    </source>
</reference>
<dbReference type="AlphaFoldDB" id="A0A6V8KIC8"/>
<feature type="region of interest" description="Disordered" evidence="1">
    <location>
        <begin position="120"/>
        <end position="177"/>
    </location>
</feature>
<keyword evidence="4" id="KW-1185">Reference proteome</keyword>
<dbReference type="CDD" id="cd01127">
    <property type="entry name" value="TrwB_TraG_TraD_VirD4"/>
    <property type="match status" value="1"/>
</dbReference>
<accession>A0A6V8KIC8</accession>
<evidence type="ECO:0000313" key="3">
    <source>
        <dbReference type="EMBL" id="GFJ84952.1"/>
    </source>
</evidence>